<keyword evidence="1" id="KW-0732">Signal</keyword>
<protein>
    <submittedName>
        <fullName evidence="3">DUF1311 domain-containing protein</fullName>
    </submittedName>
</protein>
<accession>A0ABS1BVG8</accession>
<organism evidence="3 4">
    <name type="scientific">Kingella bonacorsii</name>
    <dbReference type="NCBI Taxonomy" id="2796361"/>
    <lineage>
        <taxon>Bacteria</taxon>
        <taxon>Pseudomonadati</taxon>
        <taxon>Pseudomonadota</taxon>
        <taxon>Betaproteobacteria</taxon>
        <taxon>Neisseriales</taxon>
        <taxon>Neisseriaceae</taxon>
        <taxon>Kingella</taxon>
    </lineage>
</organism>
<dbReference type="Proteomes" id="UP000614058">
    <property type="component" value="Unassembled WGS sequence"/>
</dbReference>
<feature type="signal peptide" evidence="1">
    <location>
        <begin position="1"/>
        <end position="18"/>
    </location>
</feature>
<name>A0ABS1BVG8_9NEIS</name>
<proteinExistence type="predicted"/>
<keyword evidence="4" id="KW-1185">Reference proteome</keyword>
<dbReference type="InterPro" id="IPR009739">
    <property type="entry name" value="LprI-like_N"/>
</dbReference>
<dbReference type="EMBL" id="JAEHNZ010000005">
    <property type="protein sequence ID" value="MBK0397261.1"/>
    <property type="molecule type" value="Genomic_DNA"/>
</dbReference>
<feature type="domain" description="Lysozyme inhibitor LprI-like N-terminal" evidence="2">
    <location>
        <begin position="42"/>
        <end position="126"/>
    </location>
</feature>
<evidence type="ECO:0000313" key="4">
    <source>
        <dbReference type="Proteomes" id="UP000614058"/>
    </source>
</evidence>
<gene>
    <name evidence="3" type="ORF">JDW22_11925</name>
</gene>
<feature type="chain" id="PRO_5045047838" evidence="1">
    <location>
        <begin position="19"/>
        <end position="133"/>
    </location>
</feature>
<evidence type="ECO:0000313" key="3">
    <source>
        <dbReference type="EMBL" id="MBK0397261.1"/>
    </source>
</evidence>
<comment type="caution">
    <text evidence="3">The sequence shown here is derived from an EMBL/GenBank/DDBJ whole genome shotgun (WGS) entry which is preliminary data.</text>
</comment>
<evidence type="ECO:0000259" key="2">
    <source>
        <dbReference type="Pfam" id="PF07007"/>
    </source>
</evidence>
<dbReference type="RefSeq" id="WP_118786813.1">
    <property type="nucleotide sequence ID" value="NZ_JAEHNZ010000005.1"/>
</dbReference>
<evidence type="ECO:0000256" key="1">
    <source>
        <dbReference type="SAM" id="SignalP"/>
    </source>
</evidence>
<dbReference type="Gene3D" id="1.20.1270.180">
    <property type="match status" value="1"/>
</dbReference>
<reference evidence="3 4" key="1">
    <citation type="journal article" date="2021" name="Pathogens">
        <title>Isolation and Characterization of Kingella bonacorsii sp. nov., A Novel Kingella Species Detected in a Stable Periodontitis Subject.</title>
        <authorList>
            <person name="Antezack A."/>
            <person name="Boxberger M."/>
            <person name="Rolland C."/>
            <person name="Monnet-Corti V."/>
            <person name="La Scola B."/>
        </authorList>
    </citation>
    <scope>NUCLEOTIDE SEQUENCE [LARGE SCALE GENOMIC DNA]</scope>
    <source>
        <strain evidence="3 4">Marseille-Q4569</strain>
    </source>
</reference>
<dbReference type="Pfam" id="PF07007">
    <property type="entry name" value="LprI"/>
    <property type="match status" value="1"/>
</dbReference>
<sequence>MKRLLSAAILLAVGLAYADSNIDYQSQYDQCIDRITAPYNGAIAACARSVDALVSEDLNNTYENIYNFYANDNNPYSPETARLLKASQVAYLDYRSKMCQFRNRIGAMPMDVICPMEMNIRRLRELQEYKLGQ</sequence>